<feature type="chain" id="PRO_5041354625" evidence="1">
    <location>
        <begin position="31"/>
        <end position="159"/>
    </location>
</feature>
<feature type="signal peptide" evidence="1">
    <location>
        <begin position="1"/>
        <end position="30"/>
    </location>
</feature>
<name>A0A9Y6J5I4_9CICH</name>
<dbReference type="Proteomes" id="UP000695023">
    <property type="component" value="Unplaced"/>
</dbReference>
<proteinExistence type="predicted"/>
<protein>
    <submittedName>
        <fullName evidence="3">Uncharacterized protein LOC106456017 isoform X1</fullName>
    </submittedName>
</protein>
<reference evidence="3" key="1">
    <citation type="submission" date="2025-08" db="UniProtKB">
        <authorList>
            <consortium name="RefSeq"/>
        </authorList>
    </citation>
    <scope>IDENTIFICATION</scope>
</reference>
<dbReference type="GeneID" id="106456017"/>
<evidence type="ECO:0000313" key="3">
    <source>
        <dbReference type="RefSeq" id="XP_013763507.1"/>
    </source>
</evidence>
<keyword evidence="2" id="KW-1185">Reference proteome</keyword>
<evidence type="ECO:0000313" key="2">
    <source>
        <dbReference type="Proteomes" id="UP000695023"/>
    </source>
</evidence>
<sequence length="159" mass="17923">MGVMSSPRFLSLHLLGALLLPLLLLPGSWAQHYDDFTSSPDYDSDYNSTFEYSFFSNTSSEDLDRLVERYLDPDETTEDTGGPEEEVAVTMVITRRTTEGVNAHGTAPFPVCLRQPMEDSTLLRRPFNTLLLLEGRCVLHDTLLQISKCWKSGRCSGLW</sequence>
<keyword evidence="1" id="KW-0732">Signal</keyword>
<gene>
    <name evidence="3" type="primary">LOC106456017</name>
</gene>
<accession>A0A9Y6J5I4</accession>
<organism evidence="2 3">
    <name type="scientific">Pundamilia nyererei</name>
    <dbReference type="NCBI Taxonomy" id="303518"/>
    <lineage>
        <taxon>Eukaryota</taxon>
        <taxon>Metazoa</taxon>
        <taxon>Chordata</taxon>
        <taxon>Craniata</taxon>
        <taxon>Vertebrata</taxon>
        <taxon>Euteleostomi</taxon>
        <taxon>Actinopterygii</taxon>
        <taxon>Neopterygii</taxon>
        <taxon>Teleostei</taxon>
        <taxon>Neoteleostei</taxon>
        <taxon>Acanthomorphata</taxon>
        <taxon>Ovalentaria</taxon>
        <taxon>Cichlomorphae</taxon>
        <taxon>Cichliformes</taxon>
        <taxon>Cichlidae</taxon>
        <taxon>African cichlids</taxon>
        <taxon>Pseudocrenilabrinae</taxon>
        <taxon>Haplochromini</taxon>
        <taxon>Pundamilia</taxon>
    </lineage>
</organism>
<evidence type="ECO:0000256" key="1">
    <source>
        <dbReference type="SAM" id="SignalP"/>
    </source>
</evidence>
<dbReference type="RefSeq" id="XP_013763507.1">
    <property type="nucleotide sequence ID" value="XM_013908053.1"/>
</dbReference>
<dbReference type="AlphaFoldDB" id="A0A9Y6J5I4"/>